<accession>A0A4R7CUN0</accession>
<dbReference type="Gene3D" id="1.10.1740.10">
    <property type="match status" value="1"/>
</dbReference>
<dbReference type="Proteomes" id="UP000294752">
    <property type="component" value="Unassembled WGS sequence"/>
</dbReference>
<reference evidence="1 2" key="1">
    <citation type="submission" date="2019-03" db="EMBL/GenBank/DDBJ databases">
        <title>Genomic Encyclopedia of Type Strains, Phase III (KMG-III): the genomes of soil and plant-associated and newly described type strains.</title>
        <authorList>
            <person name="Whitman W."/>
        </authorList>
    </citation>
    <scope>NUCLEOTIDE SEQUENCE [LARGE SCALE GENOMIC DNA]</scope>
    <source>
        <strain evidence="1 2">CGMCC 1.12801</strain>
    </source>
</reference>
<dbReference type="GO" id="GO:0006352">
    <property type="term" value="P:DNA-templated transcription initiation"/>
    <property type="evidence" value="ECO:0007669"/>
    <property type="project" value="InterPro"/>
</dbReference>
<dbReference type="OrthoDB" id="1100095at2"/>
<evidence type="ECO:0000313" key="2">
    <source>
        <dbReference type="Proteomes" id="UP000294752"/>
    </source>
</evidence>
<dbReference type="EMBL" id="SNZV01000013">
    <property type="protein sequence ID" value="TDS07530.1"/>
    <property type="molecule type" value="Genomic_DNA"/>
</dbReference>
<dbReference type="GO" id="GO:0003700">
    <property type="term" value="F:DNA-binding transcription factor activity"/>
    <property type="evidence" value="ECO:0007669"/>
    <property type="project" value="InterPro"/>
</dbReference>
<dbReference type="SUPFAM" id="SSF88946">
    <property type="entry name" value="Sigma2 domain of RNA polymerase sigma factors"/>
    <property type="match status" value="1"/>
</dbReference>
<dbReference type="AlphaFoldDB" id="A0A4R7CUN0"/>
<keyword evidence="2" id="KW-1185">Reference proteome</keyword>
<name>A0A4R7CUN0_9SPHI</name>
<organism evidence="1 2">
    <name type="scientific">Sphingobacterium paludis</name>
    <dbReference type="NCBI Taxonomy" id="1476465"/>
    <lineage>
        <taxon>Bacteria</taxon>
        <taxon>Pseudomonadati</taxon>
        <taxon>Bacteroidota</taxon>
        <taxon>Sphingobacteriia</taxon>
        <taxon>Sphingobacteriales</taxon>
        <taxon>Sphingobacteriaceae</taxon>
        <taxon>Sphingobacterium</taxon>
    </lineage>
</organism>
<comment type="caution">
    <text evidence="1">The sequence shown here is derived from an EMBL/GenBank/DDBJ whole genome shotgun (WGS) entry which is preliminary data.</text>
</comment>
<dbReference type="InterPro" id="IPR013325">
    <property type="entry name" value="RNA_pol_sigma_r2"/>
</dbReference>
<evidence type="ECO:0000313" key="1">
    <source>
        <dbReference type="EMBL" id="TDS07530.1"/>
    </source>
</evidence>
<proteinExistence type="predicted"/>
<evidence type="ECO:0008006" key="3">
    <source>
        <dbReference type="Google" id="ProtNLM"/>
    </source>
</evidence>
<sequence>MGTFNQTLSSEFCKLLTARDRKAFELLYEQYGAGIYNLIHHCVGSEQLAKALFRDALCAIWKNLDAFFQQKETFFIWAVSIVGKTVNCHFDQHTAGSDKADVSSKECHNVFPINPSRDSRVPFNFIRPTQSYDKPEATNVRLCPIHLLDLGTSISSAAHQNKTANFQNALAKHIMQVLREARQAKQHANGKVNHKNSA</sequence>
<gene>
    <name evidence="1" type="ORF">B0I21_11318</name>
</gene>
<dbReference type="RefSeq" id="WP_133642015.1">
    <property type="nucleotide sequence ID" value="NZ_SNZV01000013.1"/>
</dbReference>
<protein>
    <recommendedName>
        <fullName evidence="3">RNA polymerase sigma-70 region 2 domain-containing protein</fullName>
    </recommendedName>
</protein>